<dbReference type="NCBIfam" id="TIGR00613">
    <property type="entry name" value="reco"/>
    <property type="match status" value="1"/>
</dbReference>
<evidence type="ECO:0000313" key="10">
    <source>
        <dbReference type="Proteomes" id="UP000034616"/>
    </source>
</evidence>
<keyword evidence="4 7" id="KW-0233">DNA recombination</keyword>
<name>A0A0G0UJ36_9BACT</name>
<evidence type="ECO:0000256" key="2">
    <source>
        <dbReference type="ARBA" id="ARBA00021310"/>
    </source>
</evidence>
<evidence type="ECO:0000256" key="5">
    <source>
        <dbReference type="ARBA" id="ARBA00023204"/>
    </source>
</evidence>
<evidence type="ECO:0000256" key="4">
    <source>
        <dbReference type="ARBA" id="ARBA00023172"/>
    </source>
</evidence>
<keyword evidence="5 7" id="KW-0234">DNA repair</keyword>
<organism evidence="9 10">
    <name type="scientific">Candidatus Uhrbacteria bacterium GW2011_GWC2_41_11</name>
    <dbReference type="NCBI Taxonomy" id="1618985"/>
    <lineage>
        <taxon>Bacteria</taxon>
        <taxon>Candidatus Uhriibacteriota</taxon>
    </lineage>
</organism>
<dbReference type="HAMAP" id="MF_00201">
    <property type="entry name" value="RecO"/>
    <property type="match status" value="1"/>
</dbReference>
<dbReference type="InterPro" id="IPR037278">
    <property type="entry name" value="ARFGAP/RecO"/>
</dbReference>
<dbReference type="Pfam" id="PF11967">
    <property type="entry name" value="RecO_N"/>
    <property type="match status" value="1"/>
</dbReference>
<dbReference type="EMBL" id="LCAH01000002">
    <property type="protein sequence ID" value="KKR87541.1"/>
    <property type="molecule type" value="Genomic_DNA"/>
</dbReference>
<dbReference type="Gene3D" id="2.40.50.140">
    <property type="entry name" value="Nucleic acid-binding proteins"/>
    <property type="match status" value="1"/>
</dbReference>
<dbReference type="InterPro" id="IPR003717">
    <property type="entry name" value="RecO"/>
</dbReference>
<dbReference type="GO" id="GO:0006302">
    <property type="term" value="P:double-strand break repair"/>
    <property type="evidence" value="ECO:0007669"/>
    <property type="project" value="TreeGrafter"/>
</dbReference>
<dbReference type="GO" id="GO:0006310">
    <property type="term" value="P:DNA recombination"/>
    <property type="evidence" value="ECO:0007669"/>
    <property type="project" value="UniProtKB-UniRule"/>
</dbReference>
<evidence type="ECO:0000256" key="7">
    <source>
        <dbReference type="HAMAP-Rule" id="MF_00201"/>
    </source>
</evidence>
<dbReference type="InterPro" id="IPR022572">
    <property type="entry name" value="DNA_rep/recomb_RecO_N"/>
</dbReference>
<proteinExistence type="inferred from homology"/>
<dbReference type="Pfam" id="PF02565">
    <property type="entry name" value="RecO_C"/>
    <property type="match status" value="1"/>
</dbReference>
<gene>
    <name evidence="7" type="primary">recO</name>
    <name evidence="9" type="ORF">UU35_C0002G0042</name>
</gene>
<dbReference type="GO" id="GO:0043590">
    <property type="term" value="C:bacterial nucleoid"/>
    <property type="evidence" value="ECO:0007669"/>
    <property type="project" value="TreeGrafter"/>
</dbReference>
<comment type="caution">
    <text evidence="9">The sequence shown here is derived from an EMBL/GenBank/DDBJ whole genome shotgun (WGS) entry which is preliminary data.</text>
</comment>
<evidence type="ECO:0000259" key="8">
    <source>
        <dbReference type="Pfam" id="PF11967"/>
    </source>
</evidence>
<dbReference type="InterPro" id="IPR012340">
    <property type="entry name" value="NA-bd_OB-fold"/>
</dbReference>
<sequence length="260" mass="29341">MIMAILYHTTGIILAKHDWREADRFYSLLTKQDGKVEMIGRGAQKTLAKLAPHLEFCAEAEFLVVRGRTYQTIAGVERVRTFPGIYSDFSKMLLAHQALALVDGGVREGQADQILYERVVHWLECLNKAPSCGPERAAFLLAGFALRLLEQLGYRPELIKCLSCRVEIQEGLFRWHTLKGGVVCEKCTIQDAEQWFSARPISDESLKLVRLALHGTFSDLLRVRIPGHTLPAFHEVVESLMYTHFPTIPVVSLRGICTMC</sequence>
<feature type="domain" description="DNA replication/recombination mediator RecO N-terminal" evidence="8">
    <location>
        <begin position="3"/>
        <end position="82"/>
    </location>
</feature>
<dbReference type="SUPFAM" id="SSF50249">
    <property type="entry name" value="Nucleic acid-binding proteins"/>
    <property type="match status" value="1"/>
</dbReference>
<evidence type="ECO:0000313" key="9">
    <source>
        <dbReference type="EMBL" id="KKR87541.1"/>
    </source>
</evidence>
<evidence type="ECO:0000256" key="1">
    <source>
        <dbReference type="ARBA" id="ARBA00007452"/>
    </source>
</evidence>
<keyword evidence="3 7" id="KW-0227">DNA damage</keyword>
<accession>A0A0G0UJ36</accession>
<evidence type="ECO:0000256" key="3">
    <source>
        <dbReference type="ARBA" id="ARBA00022763"/>
    </source>
</evidence>
<dbReference type="Proteomes" id="UP000034616">
    <property type="component" value="Unassembled WGS sequence"/>
</dbReference>
<dbReference type="PANTHER" id="PTHR33991:SF1">
    <property type="entry name" value="DNA REPAIR PROTEIN RECO"/>
    <property type="match status" value="1"/>
</dbReference>
<dbReference type="SUPFAM" id="SSF57863">
    <property type="entry name" value="ArfGap/RecO-like zinc finger"/>
    <property type="match status" value="1"/>
</dbReference>
<reference evidence="9 10" key="1">
    <citation type="journal article" date="2015" name="Nature">
        <title>rRNA introns, odd ribosomes, and small enigmatic genomes across a large radiation of phyla.</title>
        <authorList>
            <person name="Brown C.T."/>
            <person name="Hug L.A."/>
            <person name="Thomas B.C."/>
            <person name="Sharon I."/>
            <person name="Castelle C.J."/>
            <person name="Singh A."/>
            <person name="Wilkins M.J."/>
            <person name="Williams K.H."/>
            <person name="Banfield J.F."/>
        </authorList>
    </citation>
    <scope>NUCLEOTIDE SEQUENCE [LARGE SCALE GENOMIC DNA]</scope>
</reference>
<dbReference type="PANTHER" id="PTHR33991">
    <property type="entry name" value="DNA REPAIR PROTEIN RECO"/>
    <property type="match status" value="1"/>
</dbReference>
<dbReference type="Gene3D" id="1.20.1440.120">
    <property type="entry name" value="Recombination protein O, C-terminal domain"/>
    <property type="match status" value="1"/>
</dbReference>
<dbReference type="AlphaFoldDB" id="A0A0G0UJ36"/>
<evidence type="ECO:0000256" key="6">
    <source>
        <dbReference type="ARBA" id="ARBA00033409"/>
    </source>
</evidence>
<dbReference type="Gene3D" id="6.20.220.20">
    <property type="entry name" value="Recombination protein O, zinc-binding domain"/>
    <property type="match status" value="1"/>
</dbReference>
<comment type="similarity">
    <text evidence="1 7">Belongs to the RecO family.</text>
</comment>
<comment type="function">
    <text evidence="7">Involved in DNA repair and RecF pathway recombination.</text>
</comment>
<protein>
    <recommendedName>
        <fullName evidence="2 7">DNA repair protein RecO</fullName>
    </recommendedName>
    <alternativeName>
        <fullName evidence="6 7">Recombination protein O</fullName>
    </alternativeName>
</protein>
<dbReference type="InterPro" id="IPR042242">
    <property type="entry name" value="RecO_C"/>
</dbReference>